<proteinExistence type="predicted"/>
<dbReference type="InterPro" id="IPR001173">
    <property type="entry name" value="Glyco_trans_2-like"/>
</dbReference>
<evidence type="ECO:0000313" key="2">
    <source>
        <dbReference type="EMBL" id="KAB7846401.1"/>
    </source>
</evidence>
<dbReference type="SUPFAM" id="SSF53448">
    <property type="entry name" value="Nucleotide-diphospho-sugar transferases"/>
    <property type="match status" value="1"/>
</dbReference>
<protein>
    <submittedName>
        <fullName evidence="2">Glycosyltransferase</fullName>
    </submittedName>
</protein>
<dbReference type="EMBL" id="VOKX01000022">
    <property type="protein sequence ID" value="KAB7846401.1"/>
    <property type="molecule type" value="Genomic_DNA"/>
</dbReference>
<accession>A0A5N5W961</accession>
<organism evidence="2 3">
    <name type="scientific">Streptomyces mobaraensis</name>
    <name type="common">Streptoverticillium mobaraense</name>
    <dbReference type="NCBI Taxonomy" id="35621"/>
    <lineage>
        <taxon>Bacteria</taxon>
        <taxon>Bacillati</taxon>
        <taxon>Actinomycetota</taxon>
        <taxon>Actinomycetes</taxon>
        <taxon>Kitasatosporales</taxon>
        <taxon>Streptomycetaceae</taxon>
        <taxon>Streptomyces</taxon>
    </lineage>
</organism>
<dbReference type="RefSeq" id="WP_152263563.1">
    <property type="nucleotide sequence ID" value="NZ_VOKX01000022.1"/>
</dbReference>
<dbReference type="AlphaFoldDB" id="A0A5N5W961"/>
<dbReference type="OrthoDB" id="9814639at2"/>
<comment type="caution">
    <text evidence="2">The sequence shown here is derived from an EMBL/GenBank/DDBJ whole genome shotgun (WGS) entry which is preliminary data.</text>
</comment>
<feature type="domain" description="Glycosyltransferase 2-like" evidence="1">
    <location>
        <begin position="38"/>
        <end position="120"/>
    </location>
</feature>
<dbReference type="GO" id="GO:0016740">
    <property type="term" value="F:transferase activity"/>
    <property type="evidence" value="ECO:0007669"/>
    <property type="project" value="UniProtKB-KW"/>
</dbReference>
<dbReference type="CDD" id="cd00761">
    <property type="entry name" value="Glyco_tranf_GTA_type"/>
    <property type="match status" value="1"/>
</dbReference>
<evidence type="ECO:0000259" key="1">
    <source>
        <dbReference type="Pfam" id="PF00535"/>
    </source>
</evidence>
<evidence type="ECO:0000313" key="3">
    <source>
        <dbReference type="Proteomes" id="UP000327000"/>
    </source>
</evidence>
<reference evidence="2 3" key="1">
    <citation type="journal article" date="2019" name="Microb. Cell Fact.">
        <title>Exploring novel herbicidin analogues by transcriptional regulator overexpression and MS/MS molecular networking.</title>
        <authorList>
            <person name="Shi Y."/>
            <person name="Gu R."/>
            <person name="Li Y."/>
            <person name="Wang X."/>
            <person name="Ren W."/>
            <person name="Li X."/>
            <person name="Wang L."/>
            <person name="Xie Y."/>
            <person name="Hong B."/>
        </authorList>
    </citation>
    <scope>NUCLEOTIDE SEQUENCE [LARGE SCALE GENOMIC DNA]</scope>
    <source>
        <strain evidence="2 3">US-43</strain>
    </source>
</reference>
<dbReference type="Pfam" id="PF00535">
    <property type="entry name" value="Glycos_transf_2"/>
    <property type="match status" value="1"/>
</dbReference>
<name>A0A5N5W961_STRMB</name>
<gene>
    <name evidence="2" type="ORF">FRZ00_12890</name>
</gene>
<dbReference type="Proteomes" id="UP000327000">
    <property type="component" value="Unassembled WGS sequence"/>
</dbReference>
<keyword evidence="3" id="KW-1185">Reference proteome</keyword>
<dbReference type="InterPro" id="IPR029044">
    <property type="entry name" value="Nucleotide-diphossugar_trans"/>
</dbReference>
<sequence>MAAAAPTSRLTVGTAVHDDYDGAYFTLLSLRLHHPEAADRVDLLVVDGDPDGPAGAGLRALAGTVPGLRYVPAGHVRGSALRDLVVREARTEWVLCVDAHVLLAPGALAGLLAYADEHPYSRDLLHGPLLGDDLRGVRTHLDPVFDGASFGTWGRDPRGTDPGAPPFEIGMQDLGLFACRTEVWPGLNPRLRGAGAEVGPLHKRFRAAGARALCLPFLRWTRRSVRPPGTAVPVETADRCRDHLLAWEEAGLAVEPVVDHYRETCGDVVDAWVAEHAAERGHPLDEFDALVCVSADADAHRWVAAHRRFRRLGIAGRVRRLPAPAVPGEPAAGHALAHRTAVAQARQRRLRHVLVFEDDVVFCHDATSVLRAHVAELADRRWTVCRFGGSAFAYHARVFDRLLDELPGGEAEMRAWVGRHGGLERFCARRFADTFVRLSPAVTSREPADPGVRTGAYGALPLGVR</sequence>
<keyword evidence="2" id="KW-0808">Transferase</keyword>